<comment type="caution">
    <text evidence="6">The sequence shown here is derived from an EMBL/GenBank/DDBJ whole genome shotgun (WGS) entry which is preliminary data.</text>
</comment>
<comment type="subcellular location">
    <subcellularLocation>
        <location evidence="1 4">Mitochondrion matrix</location>
    </subcellularLocation>
</comment>
<accession>A0A0V0RZS5</accession>
<reference evidence="6 7" key="1">
    <citation type="submission" date="2015-01" db="EMBL/GenBank/DDBJ databases">
        <title>Evolution of Trichinella species and genotypes.</title>
        <authorList>
            <person name="Korhonen P.K."/>
            <person name="Edoardo P."/>
            <person name="Giuseppe L.R."/>
            <person name="Gasser R.B."/>
        </authorList>
    </citation>
    <scope>NUCLEOTIDE SEQUENCE [LARGE SCALE GENOMIC DNA]</scope>
    <source>
        <strain evidence="6">ISS37</strain>
    </source>
</reference>
<dbReference type="STRING" id="6336.A0A0V0RZS5"/>
<feature type="region of interest" description="Disordered" evidence="5">
    <location>
        <begin position="51"/>
        <end position="74"/>
    </location>
</feature>
<comment type="subunit">
    <text evidence="4">Interacts with the flavoprotein subunit within the SDH catalytic dimer.</text>
</comment>
<evidence type="ECO:0000256" key="4">
    <source>
        <dbReference type="HAMAP-Rule" id="MF_03057"/>
    </source>
</evidence>
<dbReference type="EMBL" id="JYDL01000053">
    <property type="protein sequence ID" value="KRX20014.1"/>
    <property type="molecule type" value="Genomic_DNA"/>
</dbReference>
<gene>
    <name evidence="6" type="ORF">T07_12972</name>
</gene>
<evidence type="ECO:0000313" key="6">
    <source>
        <dbReference type="EMBL" id="KRX20014.1"/>
    </source>
</evidence>
<keyword evidence="3 4" id="KW-0143">Chaperone</keyword>
<keyword evidence="7" id="KW-1185">Reference proteome</keyword>
<sequence>MKIGGGVRRVGKLPRKRFSIYHRRQSLIFDCLMKYILIVCRLIVAMPSGKRETERKGNAPVNTGLSPNSDGRTNNLVEEADEHARGSGPLQYSFPEENLEALFSSTTYNQFREHKNSSLETKRARLLYQSKKRGILENDLILGKFYEEHVNSLTADDLNTYDQLINGEYNEWDIYYWITGRKKTVPENLESNVMQMLKSYVKRMNLKNASSF</sequence>
<protein>
    <recommendedName>
        <fullName evidence="4">Succinate dehydrogenase assembly factor 2, mitochondrial</fullName>
        <shortName evidence="4">SDH assembly factor 2</shortName>
        <shortName evidence="4">SDHAF2</shortName>
    </recommendedName>
</protein>
<evidence type="ECO:0000256" key="3">
    <source>
        <dbReference type="ARBA" id="ARBA00023186"/>
    </source>
</evidence>
<keyword evidence="2 4" id="KW-0496">Mitochondrion</keyword>
<comment type="function">
    <text evidence="4">Plays an essential role in the assembly of succinate dehydrogenase (SDH), an enzyme complex (also referred to as respiratory complex II) that is a component of both the tricarboxylic acid (TCA) cycle and the mitochondrial electron transport chain, and which couples the oxidation of succinate to fumarate with the reduction of ubiquinone (coenzyme Q) to ubiquinol. Required for flavinylation (covalent attachment of FAD) of the flavoprotein subunit of the SDH catalytic dimer.</text>
</comment>
<dbReference type="InterPro" id="IPR028882">
    <property type="entry name" value="SDHAF2"/>
</dbReference>
<dbReference type="InterPro" id="IPR036714">
    <property type="entry name" value="SDH_sf"/>
</dbReference>
<dbReference type="Gene3D" id="1.10.150.250">
    <property type="entry name" value="Flavinator of succinate dehydrogenase"/>
    <property type="match status" value="1"/>
</dbReference>
<evidence type="ECO:0000256" key="5">
    <source>
        <dbReference type="SAM" id="MobiDB-lite"/>
    </source>
</evidence>
<name>A0A0V0RZS5_9BILA</name>
<evidence type="ECO:0000313" key="7">
    <source>
        <dbReference type="Proteomes" id="UP000054630"/>
    </source>
</evidence>
<dbReference type="InterPro" id="IPR005631">
    <property type="entry name" value="SDH"/>
</dbReference>
<proteinExistence type="inferred from homology"/>
<dbReference type="SUPFAM" id="SSF109910">
    <property type="entry name" value="YgfY-like"/>
    <property type="match status" value="1"/>
</dbReference>
<comment type="similarity">
    <text evidence="4">Belongs to the SDHAF2 family.</text>
</comment>
<dbReference type="Pfam" id="PF03937">
    <property type="entry name" value="Sdh5"/>
    <property type="match status" value="1"/>
</dbReference>
<dbReference type="GO" id="GO:0006121">
    <property type="term" value="P:mitochondrial electron transport, succinate to ubiquinone"/>
    <property type="evidence" value="ECO:0007669"/>
    <property type="project" value="UniProtKB-UniRule"/>
</dbReference>
<dbReference type="Proteomes" id="UP000054630">
    <property type="component" value="Unassembled WGS sequence"/>
</dbReference>
<dbReference type="GO" id="GO:0006099">
    <property type="term" value="P:tricarboxylic acid cycle"/>
    <property type="evidence" value="ECO:0007669"/>
    <property type="project" value="TreeGrafter"/>
</dbReference>
<feature type="compositionally biased region" description="Polar residues" evidence="5">
    <location>
        <begin position="60"/>
        <end position="74"/>
    </location>
</feature>
<evidence type="ECO:0000256" key="1">
    <source>
        <dbReference type="ARBA" id="ARBA00004305"/>
    </source>
</evidence>
<dbReference type="PANTHER" id="PTHR12469">
    <property type="entry name" value="PROTEIN EMI5 HOMOLOG, MITOCHONDRIAL"/>
    <property type="match status" value="1"/>
</dbReference>
<evidence type="ECO:0000256" key="2">
    <source>
        <dbReference type="ARBA" id="ARBA00023128"/>
    </source>
</evidence>
<dbReference type="OrthoDB" id="284292at2759"/>
<dbReference type="AlphaFoldDB" id="A0A0V0RZS5"/>
<dbReference type="GO" id="GO:0005759">
    <property type="term" value="C:mitochondrial matrix"/>
    <property type="evidence" value="ECO:0007669"/>
    <property type="project" value="UniProtKB-SubCell"/>
</dbReference>
<organism evidence="6 7">
    <name type="scientific">Trichinella nelsoni</name>
    <dbReference type="NCBI Taxonomy" id="6336"/>
    <lineage>
        <taxon>Eukaryota</taxon>
        <taxon>Metazoa</taxon>
        <taxon>Ecdysozoa</taxon>
        <taxon>Nematoda</taxon>
        <taxon>Enoplea</taxon>
        <taxon>Dorylaimia</taxon>
        <taxon>Trichinellida</taxon>
        <taxon>Trichinellidae</taxon>
        <taxon>Trichinella</taxon>
    </lineage>
</organism>
<dbReference type="FunFam" id="1.10.150.250:FF:000002">
    <property type="entry name" value="Succinate dehydrogenase assembly factor 2, mitochondrial"/>
    <property type="match status" value="1"/>
</dbReference>
<dbReference type="HAMAP" id="MF_03057">
    <property type="entry name" value="SDHAF2"/>
    <property type="match status" value="1"/>
</dbReference>
<dbReference type="GO" id="GO:0034553">
    <property type="term" value="P:mitochondrial respiratory chain complex II assembly"/>
    <property type="evidence" value="ECO:0007669"/>
    <property type="project" value="TreeGrafter"/>
</dbReference>
<dbReference type="PANTHER" id="PTHR12469:SF2">
    <property type="entry name" value="SUCCINATE DEHYDROGENASE ASSEMBLY FACTOR 2, MITOCHONDRIAL"/>
    <property type="match status" value="1"/>
</dbReference>